<dbReference type="RefSeq" id="WP_124706548.1">
    <property type="nucleotide sequence ID" value="NZ_CP033972.1"/>
</dbReference>
<dbReference type="SMART" id="SM00278">
    <property type="entry name" value="HhH1"/>
    <property type="match status" value="2"/>
</dbReference>
<feature type="compositionally biased region" description="Low complexity" evidence="1">
    <location>
        <begin position="275"/>
        <end position="292"/>
    </location>
</feature>
<evidence type="ECO:0000256" key="2">
    <source>
        <dbReference type="SAM" id="Phobius"/>
    </source>
</evidence>
<dbReference type="Pfam" id="PF12836">
    <property type="entry name" value="HHH_3"/>
    <property type="match status" value="1"/>
</dbReference>
<dbReference type="NCBIfam" id="TIGR00426">
    <property type="entry name" value="competence protein ComEA helix-hairpin-helix repeat region"/>
    <property type="match status" value="1"/>
</dbReference>
<dbReference type="Pfam" id="PF10531">
    <property type="entry name" value="SLBB"/>
    <property type="match status" value="1"/>
</dbReference>
<evidence type="ECO:0000259" key="3">
    <source>
        <dbReference type="SMART" id="SM00278"/>
    </source>
</evidence>
<dbReference type="GO" id="GO:0003677">
    <property type="term" value="F:DNA binding"/>
    <property type="evidence" value="ECO:0007669"/>
    <property type="project" value="InterPro"/>
</dbReference>
<proteinExistence type="predicted"/>
<dbReference type="GO" id="GO:0015627">
    <property type="term" value="C:type II protein secretion system complex"/>
    <property type="evidence" value="ECO:0007669"/>
    <property type="project" value="TreeGrafter"/>
</dbReference>
<evidence type="ECO:0000313" key="5">
    <source>
        <dbReference type="Proteomes" id="UP000271469"/>
    </source>
</evidence>
<dbReference type="PANTHER" id="PTHR21180">
    <property type="entry name" value="ENDONUCLEASE/EXONUCLEASE/PHOSPHATASE FAMILY DOMAIN-CONTAINING PROTEIN 1"/>
    <property type="match status" value="1"/>
</dbReference>
<feature type="domain" description="Helix-hairpin-helix DNA-binding motif class 1" evidence="3">
    <location>
        <begin position="333"/>
        <end position="352"/>
    </location>
</feature>
<evidence type="ECO:0000313" key="4">
    <source>
        <dbReference type="EMBL" id="AZG43517.1"/>
    </source>
</evidence>
<keyword evidence="5" id="KW-1185">Reference proteome</keyword>
<keyword evidence="2" id="KW-0812">Transmembrane</keyword>
<dbReference type="OrthoDB" id="9758724at2"/>
<evidence type="ECO:0000256" key="1">
    <source>
        <dbReference type="SAM" id="MobiDB-lite"/>
    </source>
</evidence>
<keyword evidence="2" id="KW-1133">Transmembrane helix</keyword>
<dbReference type="AlphaFoldDB" id="A0A3G8JEK4"/>
<reference evidence="4 5" key="1">
    <citation type="submission" date="2018-11" db="EMBL/GenBank/DDBJ databases">
        <title>Gordonia insulae sp. nov., isolated from an island soil.</title>
        <authorList>
            <person name="Kim Y.S."/>
            <person name="Kim S.B."/>
        </authorList>
    </citation>
    <scope>NUCLEOTIDE SEQUENCE [LARGE SCALE GENOMIC DNA]</scope>
    <source>
        <strain evidence="4 5">MMS17-SY073</strain>
    </source>
</reference>
<dbReference type="InterPro" id="IPR019554">
    <property type="entry name" value="Soluble_ligand-bd"/>
</dbReference>
<protein>
    <submittedName>
        <fullName evidence="4">ComE operon protein 1</fullName>
    </submittedName>
</protein>
<sequence>MSTPARHPRRSALDRLSSPAVESPRAARHGGAVDVDVSDVWSPATDPAEAQRDQPLDADLPPDVAPTPDVGVRPAEDRPWGVTAVPTWLEPIAPHDPSRSRMAIGDRFGAPDPDEPDDDRPRRRFAVAPPAAIALIVIGIVACAVAGLSLLHGGSESTSPVAFPASAGPTEPTPAGQSPPANPAAPSVTSGEMVVSVVGLVRRPGLVRLSGQPRVADAIDRAGGARQGADLLSLNLAQRLNDGDQVLVGYTGGGGRMSLRSAVVGAGGTGGASSGSGSSAAATSSAVPSGAGAKVDLNSATEAQLDELPGVGPVTAKAIVAWRDAHGRFTSVDQLGEVDGIGPTRLAKLRDLVTV</sequence>
<organism evidence="4 5">
    <name type="scientific">Gordonia insulae</name>
    <dbReference type="NCBI Taxonomy" id="2420509"/>
    <lineage>
        <taxon>Bacteria</taxon>
        <taxon>Bacillati</taxon>
        <taxon>Actinomycetota</taxon>
        <taxon>Actinomycetes</taxon>
        <taxon>Mycobacteriales</taxon>
        <taxon>Gordoniaceae</taxon>
        <taxon>Gordonia</taxon>
    </lineage>
</organism>
<dbReference type="SUPFAM" id="SSF47781">
    <property type="entry name" value="RuvA domain 2-like"/>
    <property type="match status" value="1"/>
</dbReference>
<feature type="region of interest" description="Disordered" evidence="1">
    <location>
        <begin position="1"/>
        <end position="122"/>
    </location>
</feature>
<gene>
    <name evidence="4" type="primary">comEA</name>
    <name evidence="4" type="ORF">D7316_00083</name>
</gene>
<dbReference type="GO" id="GO:0006281">
    <property type="term" value="P:DNA repair"/>
    <property type="evidence" value="ECO:0007669"/>
    <property type="project" value="InterPro"/>
</dbReference>
<dbReference type="InterPro" id="IPR051675">
    <property type="entry name" value="Endo/Exo/Phosphatase_dom_1"/>
</dbReference>
<dbReference type="InterPro" id="IPR010994">
    <property type="entry name" value="RuvA_2-like"/>
</dbReference>
<name>A0A3G8JEK4_9ACTN</name>
<dbReference type="PANTHER" id="PTHR21180:SF32">
    <property type="entry name" value="ENDONUCLEASE_EXONUCLEASE_PHOSPHATASE FAMILY DOMAIN-CONTAINING PROTEIN 1"/>
    <property type="match status" value="1"/>
</dbReference>
<dbReference type="GO" id="GO:0015628">
    <property type="term" value="P:protein secretion by the type II secretion system"/>
    <property type="evidence" value="ECO:0007669"/>
    <property type="project" value="TreeGrafter"/>
</dbReference>
<dbReference type="Gene3D" id="3.10.560.10">
    <property type="entry name" value="Outer membrane lipoprotein wza domain like"/>
    <property type="match status" value="1"/>
</dbReference>
<feature type="domain" description="Helix-hairpin-helix DNA-binding motif class 1" evidence="3">
    <location>
        <begin position="303"/>
        <end position="322"/>
    </location>
</feature>
<feature type="compositionally biased region" description="Low complexity" evidence="1">
    <location>
        <begin position="57"/>
        <end position="70"/>
    </location>
</feature>
<keyword evidence="2" id="KW-0472">Membrane</keyword>
<feature type="region of interest" description="Disordered" evidence="1">
    <location>
        <begin position="157"/>
        <end position="188"/>
    </location>
</feature>
<dbReference type="Proteomes" id="UP000271469">
    <property type="component" value="Chromosome"/>
</dbReference>
<feature type="transmembrane region" description="Helical" evidence="2">
    <location>
        <begin position="130"/>
        <end position="151"/>
    </location>
</feature>
<dbReference type="EMBL" id="CP033972">
    <property type="protein sequence ID" value="AZG43517.1"/>
    <property type="molecule type" value="Genomic_DNA"/>
</dbReference>
<feature type="compositionally biased region" description="Basic residues" evidence="1">
    <location>
        <begin position="1"/>
        <end position="10"/>
    </location>
</feature>
<dbReference type="InterPro" id="IPR004509">
    <property type="entry name" value="Competence_ComEA_HhH"/>
</dbReference>
<dbReference type="InterPro" id="IPR003583">
    <property type="entry name" value="Hlx-hairpin-Hlx_DNA-bd_motif"/>
</dbReference>
<dbReference type="Gene3D" id="1.10.150.320">
    <property type="entry name" value="Photosystem II 12 kDa extrinsic protein"/>
    <property type="match status" value="1"/>
</dbReference>
<dbReference type="KEGG" id="gom:D7316_00083"/>
<accession>A0A3G8JEK4</accession>
<feature type="region of interest" description="Disordered" evidence="1">
    <location>
        <begin position="266"/>
        <end position="292"/>
    </location>
</feature>